<dbReference type="InterPro" id="IPR010664">
    <property type="entry name" value="LipoPS_assembly_LptC-rel"/>
</dbReference>
<dbReference type="Pfam" id="PF06835">
    <property type="entry name" value="LptC"/>
    <property type="match status" value="1"/>
</dbReference>
<evidence type="ECO:0000256" key="2">
    <source>
        <dbReference type="ARBA" id="ARBA00022519"/>
    </source>
</evidence>
<dbReference type="GO" id="GO:0005886">
    <property type="term" value="C:plasma membrane"/>
    <property type="evidence" value="ECO:0007669"/>
    <property type="project" value="InterPro"/>
</dbReference>
<evidence type="ECO:0000313" key="6">
    <source>
        <dbReference type="EMBL" id="QMT40282.1"/>
    </source>
</evidence>
<dbReference type="Gene3D" id="2.60.450.10">
    <property type="entry name" value="Lipopolysaccharide (LPS) transport protein A like domain"/>
    <property type="match status" value="1"/>
</dbReference>
<evidence type="ECO:0000313" key="7">
    <source>
        <dbReference type="Proteomes" id="UP000514752"/>
    </source>
</evidence>
<dbReference type="Proteomes" id="UP000514752">
    <property type="component" value="Chromosome"/>
</dbReference>
<gene>
    <name evidence="6" type="primary">lptC</name>
    <name evidence="6" type="ORF">H3L94_10645</name>
</gene>
<dbReference type="PANTHER" id="PTHR37481:SF1">
    <property type="entry name" value="LIPOPOLYSACCHARIDE EXPORT SYSTEM PROTEIN LPTC"/>
    <property type="match status" value="1"/>
</dbReference>
<proteinExistence type="predicted"/>
<evidence type="ECO:0000256" key="4">
    <source>
        <dbReference type="ARBA" id="ARBA00022989"/>
    </source>
</evidence>
<dbReference type="AlphaFoldDB" id="A0A7D7RML6"/>
<dbReference type="KEGG" id="nsg:H3L94_10645"/>
<dbReference type="NCBIfam" id="TIGR04409">
    <property type="entry name" value="LptC_YrbK"/>
    <property type="match status" value="1"/>
</dbReference>
<organism evidence="6 7">
    <name type="scientific">Neisseria shayeganii</name>
    <dbReference type="NCBI Taxonomy" id="607712"/>
    <lineage>
        <taxon>Bacteria</taxon>
        <taxon>Pseudomonadati</taxon>
        <taxon>Pseudomonadota</taxon>
        <taxon>Betaproteobacteria</taxon>
        <taxon>Neisseriales</taxon>
        <taxon>Neisseriaceae</taxon>
        <taxon>Neisseria</taxon>
    </lineage>
</organism>
<keyword evidence="2" id="KW-0997">Cell inner membrane</keyword>
<dbReference type="GO" id="GO:0017089">
    <property type="term" value="F:glycolipid transfer activity"/>
    <property type="evidence" value="ECO:0007669"/>
    <property type="project" value="TreeGrafter"/>
</dbReference>
<protein>
    <submittedName>
        <fullName evidence="6">LPS export ABC transporter periplasmic protein LptC</fullName>
    </submittedName>
</protein>
<dbReference type="GO" id="GO:0030288">
    <property type="term" value="C:outer membrane-bounded periplasmic space"/>
    <property type="evidence" value="ECO:0007669"/>
    <property type="project" value="TreeGrafter"/>
</dbReference>
<dbReference type="RefSeq" id="WP_182121975.1">
    <property type="nucleotide sequence ID" value="NZ_CP059567.1"/>
</dbReference>
<dbReference type="InterPro" id="IPR026265">
    <property type="entry name" value="LptC"/>
</dbReference>
<dbReference type="InterPro" id="IPR052363">
    <property type="entry name" value="LPS_export_LptC"/>
</dbReference>
<evidence type="ECO:0000256" key="5">
    <source>
        <dbReference type="ARBA" id="ARBA00023136"/>
    </source>
</evidence>
<reference evidence="6 7" key="1">
    <citation type="submission" date="2020-07" db="EMBL/GenBank/DDBJ databases">
        <title>Genomic diversity of species in the Neisseriaceae family.</title>
        <authorList>
            <person name="Vincent A.T."/>
            <person name="Bernet E."/>
            <person name="Veyrier F.J."/>
        </authorList>
    </citation>
    <scope>NUCLEOTIDE SEQUENCE [LARGE SCALE GENOMIC DNA]</scope>
    <source>
        <strain evidence="6 7">DSM 22244</strain>
    </source>
</reference>
<keyword evidence="5" id="KW-0472">Membrane</keyword>
<dbReference type="GO" id="GO:0015221">
    <property type="term" value="F:lipopolysaccharide transmembrane transporter activity"/>
    <property type="evidence" value="ECO:0007669"/>
    <property type="project" value="InterPro"/>
</dbReference>
<keyword evidence="4" id="KW-1133">Transmembrane helix</keyword>
<name>A0A7D7RML6_9NEIS</name>
<accession>A0A7D7RML6</accession>
<evidence type="ECO:0000256" key="1">
    <source>
        <dbReference type="ARBA" id="ARBA00022475"/>
    </source>
</evidence>
<keyword evidence="3" id="KW-0812">Transmembrane</keyword>
<dbReference type="PANTHER" id="PTHR37481">
    <property type="entry name" value="LIPOPOLYSACCHARIDE EXPORT SYSTEM PROTEIN LPTC"/>
    <property type="match status" value="1"/>
</dbReference>
<sequence>MIKKLAGWWFPLILALALGGVSFWLDRVSQLETEEASLSPHEPQYEIFGIQARRFGADGAVAEQLTAERAWQFPARSDAYLAKPDIVFAPHSGEQYRVQAAQAHYVNDHEKVALSGGVVLVKPATADSPAGRMETDTLTIDTDTQTARTEDWVRYRYGASHGTAQGMVYDHAARRLNLSSRIKAVIYDPQTDHP</sequence>
<dbReference type="EMBL" id="CP059567">
    <property type="protein sequence ID" value="QMT40282.1"/>
    <property type="molecule type" value="Genomic_DNA"/>
</dbReference>
<evidence type="ECO:0000256" key="3">
    <source>
        <dbReference type="ARBA" id="ARBA00022692"/>
    </source>
</evidence>
<keyword evidence="1" id="KW-1003">Cell membrane</keyword>